<keyword evidence="2" id="KW-0812">Transmembrane</keyword>
<keyword evidence="2" id="KW-1133">Transmembrane helix</keyword>
<reference evidence="3" key="1">
    <citation type="submission" date="2023-03" db="EMBL/GenBank/DDBJ databases">
        <title>Massive genome expansion in bonnet fungi (Mycena s.s.) driven by repeated elements and novel gene families across ecological guilds.</title>
        <authorList>
            <consortium name="Lawrence Berkeley National Laboratory"/>
            <person name="Harder C.B."/>
            <person name="Miyauchi S."/>
            <person name="Viragh M."/>
            <person name="Kuo A."/>
            <person name="Thoen E."/>
            <person name="Andreopoulos B."/>
            <person name="Lu D."/>
            <person name="Skrede I."/>
            <person name="Drula E."/>
            <person name="Henrissat B."/>
            <person name="Morin E."/>
            <person name="Kohler A."/>
            <person name="Barry K."/>
            <person name="LaButti K."/>
            <person name="Morin E."/>
            <person name="Salamov A."/>
            <person name="Lipzen A."/>
            <person name="Mereny Z."/>
            <person name="Hegedus B."/>
            <person name="Baldrian P."/>
            <person name="Stursova M."/>
            <person name="Weitz H."/>
            <person name="Taylor A."/>
            <person name="Grigoriev I.V."/>
            <person name="Nagy L.G."/>
            <person name="Martin F."/>
            <person name="Kauserud H."/>
        </authorList>
    </citation>
    <scope>NUCLEOTIDE SEQUENCE</scope>
    <source>
        <strain evidence="3">9144</strain>
    </source>
</reference>
<dbReference type="EMBL" id="JARJCW010000053">
    <property type="protein sequence ID" value="KAJ7202920.1"/>
    <property type="molecule type" value="Genomic_DNA"/>
</dbReference>
<keyword evidence="4" id="KW-1185">Reference proteome</keyword>
<evidence type="ECO:0000256" key="2">
    <source>
        <dbReference type="SAM" id="Phobius"/>
    </source>
</evidence>
<feature type="transmembrane region" description="Helical" evidence="2">
    <location>
        <begin position="12"/>
        <end position="29"/>
    </location>
</feature>
<sequence length="117" mass="13457">MYATMLGMETAIVLLTLWKGLHVFFLSRLHQHSQLVTTFYRDGIAYYLVMLFVLIIVTTLQSVALVKSHLNVRTHTFLNEFIPDTTAISRGDSFASHTRNFDLPSCRPRPRGRKSEQ</sequence>
<feature type="region of interest" description="Disordered" evidence="1">
    <location>
        <begin position="90"/>
        <end position="117"/>
    </location>
</feature>
<comment type="caution">
    <text evidence="3">The sequence shown here is derived from an EMBL/GenBank/DDBJ whole genome shotgun (WGS) entry which is preliminary data.</text>
</comment>
<protein>
    <submittedName>
        <fullName evidence="3">Uncharacterized protein</fullName>
    </submittedName>
</protein>
<evidence type="ECO:0000313" key="4">
    <source>
        <dbReference type="Proteomes" id="UP001219525"/>
    </source>
</evidence>
<dbReference type="AlphaFoldDB" id="A0AAD6V515"/>
<proteinExistence type="predicted"/>
<dbReference type="Proteomes" id="UP001219525">
    <property type="component" value="Unassembled WGS sequence"/>
</dbReference>
<feature type="transmembrane region" description="Helical" evidence="2">
    <location>
        <begin position="44"/>
        <end position="66"/>
    </location>
</feature>
<name>A0AAD6V515_9AGAR</name>
<accession>A0AAD6V515</accession>
<feature type="compositionally biased region" description="Basic residues" evidence="1">
    <location>
        <begin position="108"/>
        <end position="117"/>
    </location>
</feature>
<evidence type="ECO:0000313" key="3">
    <source>
        <dbReference type="EMBL" id="KAJ7202920.1"/>
    </source>
</evidence>
<gene>
    <name evidence="3" type="ORF">GGX14DRAFT_153805</name>
</gene>
<organism evidence="3 4">
    <name type="scientific">Mycena pura</name>
    <dbReference type="NCBI Taxonomy" id="153505"/>
    <lineage>
        <taxon>Eukaryota</taxon>
        <taxon>Fungi</taxon>
        <taxon>Dikarya</taxon>
        <taxon>Basidiomycota</taxon>
        <taxon>Agaricomycotina</taxon>
        <taxon>Agaricomycetes</taxon>
        <taxon>Agaricomycetidae</taxon>
        <taxon>Agaricales</taxon>
        <taxon>Marasmiineae</taxon>
        <taxon>Mycenaceae</taxon>
        <taxon>Mycena</taxon>
    </lineage>
</organism>
<evidence type="ECO:0000256" key="1">
    <source>
        <dbReference type="SAM" id="MobiDB-lite"/>
    </source>
</evidence>
<keyword evidence="2" id="KW-0472">Membrane</keyword>